<gene>
    <name evidence="2" type="ORF">SDC9_42888</name>
</gene>
<dbReference type="GO" id="GO:0008233">
    <property type="term" value="F:peptidase activity"/>
    <property type="evidence" value="ECO:0007669"/>
    <property type="project" value="InterPro"/>
</dbReference>
<evidence type="ECO:0000313" key="2">
    <source>
        <dbReference type="EMBL" id="MPL96706.1"/>
    </source>
</evidence>
<dbReference type="AlphaFoldDB" id="A0A644VZF3"/>
<dbReference type="Pfam" id="PF05547">
    <property type="entry name" value="Peptidase_M6"/>
    <property type="match status" value="1"/>
</dbReference>
<dbReference type="SUPFAM" id="SSF55486">
    <property type="entry name" value="Metalloproteases ('zincins'), catalytic domain"/>
    <property type="match status" value="1"/>
</dbReference>
<reference evidence="2" key="1">
    <citation type="submission" date="2019-08" db="EMBL/GenBank/DDBJ databases">
        <authorList>
            <person name="Kucharzyk K."/>
            <person name="Murdoch R.W."/>
            <person name="Higgins S."/>
            <person name="Loffler F."/>
        </authorList>
    </citation>
    <scope>NUCLEOTIDE SEQUENCE</scope>
</reference>
<dbReference type="EMBL" id="VSSQ01000522">
    <property type="protein sequence ID" value="MPL96706.1"/>
    <property type="molecule type" value="Genomic_DNA"/>
</dbReference>
<dbReference type="PANTHER" id="PTHR41775:SF1">
    <property type="entry name" value="PEPTIDASE M6-LIKE DOMAIN-CONTAINING PROTEIN"/>
    <property type="match status" value="1"/>
</dbReference>
<dbReference type="NCBIfam" id="TIGR03296">
    <property type="entry name" value="M6dom_TIGR03296"/>
    <property type="match status" value="1"/>
</dbReference>
<proteinExistence type="predicted"/>
<evidence type="ECO:0000259" key="1">
    <source>
        <dbReference type="Pfam" id="PF05547"/>
    </source>
</evidence>
<protein>
    <recommendedName>
        <fullName evidence="1">Peptidase M6-like domain-containing protein</fullName>
    </recommendedName>
</protein>
<dbReference type="InterPro" id="IPR008757">
    <property type="entry name" value="Peptidase_M6-like_domain"/>
</dbReference>
<dbReference type="GO" id="GO:0006508">
    <property type="term" value="P:proteolysis"/>
    <property type="evidence" value="ECO:0007669"/>
    <property type="project" value="InterPro"/>
</dbReference>
<comment type="caution">
    <text evidence="2">The sequence shown here is derived from an EMBL/GenBank/DDBJ whole genome shotgun (WGS) entry which is preliminary data.</text>
</comment>
<dbReference type="PANTHER" id="PTHR41775">
    <property type="entry name" value="SECRETED PROTEIN-RELATED"/>
    <property type="match status" value="1"/>
</dbReference>
<organism evidence="2">
    <name type="scientific">bioreactor metagenome</name>
    <dbReference type="NCBI Taxonomy" id="1076179"/>
    <lineage>
        <taxon>unclassified sequences</taxon>
        <taxon>metagenomes</taxon>
        <taxon>ecological metagenomes</taxon>
    </lineage>
</organism>
<sequence>MNKFRKLLFCSLLLFLYIPAGSVPATPYPVTRIQPDGSELTVYLRGDEFFKYELTTDGYLIRRDKQGFYHYAEKGAKGVIRTTGIRVNPADKRTEAEKQFIRSAEINPSFTAENNKRRVQKAAIKRNDRRGTFPRTGSPKSIVILVNFLNVPFVTPNPNTAFTNMLNKEGYNENGGTGSARDYFIAVSNGLSSPEFVVVGPYTLPNTRAYYGANDLTTDDDMRPQQMVIDACTAAAANGVNFAEYDTDNDGVVDNIFIFYAGHNEAEGGPDESVWPHRWEVDGNVTFNGKRIQGYACTSELRGNSGANMSGIGTFAHEFGHVYGLVDYYATNGEEHHTLWNWNIMDNGAYLNQGRTPPTYSAYDRFYLGWLVPEILRFPQHVFLEDLKISNKAYIITASGNHNLNGNNPNPVEFFTLENRQKTGWDAFLPNSGMLITRIYYNANAWENNSPNNNADAMGVDIIEADGVAGTFSLPGDPFPGSKNITEYSPVLRNGTDINRPLTNIKQENRIISFDFMGGGEGLIQFTSRENSMSVFGDSYGNIILDKGKNTDDNKMVYVYNATGQLLRQVESPSQIVSISSLDKNTLYILKAGRDAIKIRL</sequence>
<name>A0A644VZF3_9ZZZZ</name>
<accession>A0A644VZF3</accession>
<feature type="domain" description="Peptidase M6-like" evidence="1">
    <location>
        <begin position="168"/>
        <end position="367"/>
    </location>
</feature>